<protein>
    <submittedName>
        <fullName evidence="1">Uncharacterized protein</fullName>
    </submittedName>
</protein>
<evidence type="ECO:0000313" key="2">
    <source>
        <dbReference type="Proteomes" id="UP000825799"/>
    </source>
</evidence>
<dbReference type="RefSeq" id="WP_220304559.1">
    <property type="nucleotide sequence ID" value="NZ_CP080590.1"/>
</dbReference>
<name>A0ABX8WF26_9HYPH</name>
<evidence type="ECO:0000313" key="1">
    <source>
        <dbReference type="EMBL" id="QYO76067.1"/>
    </source>
</evidence>
<organism evidence="1 2">
    <name type="scientific">Devosia salina</name>
    <dbReference type="NCBI Taxonomy" id="2860336"/>
    <lineage>
        <taxon>Bacteria</taxon>
        <taxon>Pseudomonadati</taxon>
        <taxon>Pseudomonadota</taxon>
        <taxon>Alphaproteobacteria</taxon>
        <taxon>Hyphomicrobiales</taxon>
        <taxon>Devosiaceae</taxon>
        <taxon>Devosia</taxon>
    </lineage>
</organism>
<gene>
    <name evidence="1" type="ORF">K1X15_15800</name>
</gene>
<dbReference type="EMBL" id="CP080590">
    <property type="protein sequence ID" value="QYO76067.1"/>
    <property type="molecule type" value="Genomic_DNA"/>
</dbReference>
<sequence length="81" mass="9265">MLEVGLIVGIAALLGGAYYLRRTQPWPFEYEGRKYRRMPDGSFQDANKQIVVDVALVPHLRKAYESAKYGEKDMSDWPDAD</sequence>
<accession>A0ABX8WF26</accession>
<dbReference type="Proteomes" id="UP000825799">
    <property type="component" value="Chromosome"/>
</dbReference>
<reference evidence="1 2" key="1">
    <citation type="submission" date="2021-08" db="EMBL/GenBank/DDBJ databases">
        <title>Devosia salina sp. nov., isolated from the South China Sea sediment.</title>
        <authorList>
            <person name="Zhou Z."/>
        </authorList>
    </citation>
    <scope>NUCLEOTIDE SEQUENCE [LARGE SCALE GENOMIC DNA]</scope>
    <source>
        <strain evidence="1 2">SCS-3</strain>
    </source>
</reference>
<proteinExistence type="predicted"/>
<keyword evidence="2" id="KW-1185">Reference proteome</keyword>